<accession>A0A397W8M7</accession>
<name>A0A397W8M7_9GLOM</name>
<dbReference type="OrthoDB" id="2434386at2759"/>
<comment type="caution">
    <text evidence="1">The sequence shown here is derived from an EMBL/GenBank/DDBJ whole genome shotgun (WGS) entry which is preliminary data.</text>
</comment>
<proteinExistence type="predicted"/>
<organism evidence="1 2">
    <name type="scientific">Gigaspora rosea</name>
    <dbReference type="NCBI Taxonomy" id="44941"/>
    <lineage>
        <taxon>Eukaryota</taxon>
        <taxon>Fungi</taxon>
        <taxon>Fungi incertae sedis</taxon>
        <taxon>Mucoromycota</taxon>
        <taxon>Glomeromycotina</taxon>
        <taxon>Glomeromycetes</taxon>
        <taxon>Diversisporales</taxon>
        <taxon>Gigasporaceae</taxon>
        <taxon>Gigaspora</taxon>
    </lineage>
</organism>
<protein>
    <submittedName>
        <fullName evidence="1">Uncharacterized protein</fullName>
    </submittedName>
</protein>
<dbReference type="STRING" id="44941.A0A397W8M7"/>
<dbReference type="EMBL" id="QKWP01000058">
    <property type="protein sequence ID" value="RIB28683.1"/>
    <property type="molecule type" value="Genomic_DNA"/>
</dbReference>
<dbReference type="Proteomes" id="UP000266673">
    <property type="component" value="Unassembled WGS sequence"/>
</dbReference>
<gene>
    <name evidence="1" type="ORF">C2G38_2157276</name>
</gene>
<evidence type="ECO:0000313" key="1">
    <source>
        <dbReference type="EMBL" id="RIB28683.1"/>
    </source>
</evidence>
<evidence type="ECO:0000313" key="2">
    <source>
        <dbReference type="Proteomes" id="UP000266673"/>
    </source>
</evidence>
<dbReference type="AlphaFoldDB" id="A0A397W8M7"/>
<sequence>MSCYTAKPNKYRIPHNYIVKTTFGSNQSQKIITCSIQYQDKMPEFKIEFIYNDNTEIVISNKSALNAANLYIQQYHELASIDIEQKLSTSKRRKPFEDPGNSMQLKHSKNFGNQLLNLFEQQASQAFNEDDNVSLEGLIFSVELNSKNIELQKQAAVKAMDIGGIARNTYRLLAAIGHDLPREWAVSAMQQQINFQMSKFVPIHIINLKFIIISKAF</sequence>
<reference evidence="1 2" key="1">
    <citation type="submission" date="2018-06" db="EMBL/GenBank/DDBJ databases">
        <title>Comparative genomics reveals the genomic features of Rhizophagus irregularis, R. cerebriforme, R. diaphanum and Gigaspora rosea, and their symbiotic lifestyle signature.</title>
        <authorList>
            <person name="Morin E."/>
            <person name="San Clemente H."/>
            <person name="Chen E.C.H."/>
            <person name="De La Providencia I."/>
            <person name="Hainaut M."/>
            <person name="Kuo A."/>
            <person name="Kohler A."/>
            <person name="Murat C."/>
            <person name="Tang N."/>
            <person name="Roy S."/>
            <person name="Loubradou J."/>
            <person name="Henrissat B."/>
            <person name="Grigoriev I.V."/>
            <person name="Corradi N."/>
            <person name="Roux C."/>
            <person name="Martin F.M."/>
        </authorList>
    </citation>
    <scope>NUCLEOTIDE SEQUENCE [LARGE SCALE GENOMIC DNA]</scope>
    <source>
        <strain evidence="1 2">DAOM 194757</strain>
    </source>
</reference>
<keyword evidence="2" id="KW-1185">Reference proteome</keyword>